<organism evidence="2 3">
    <name type="scientific">Eumeta variegata</name>
    <name type="common">Bagworm moth</name>
    <name type="synonym">Eumeta japonica</name>
    <dbReference type="NCBI Taxonomy" id="151549"/>
    <lineage>
        <taxon>Eukaryota</taxon>
        <taxon>Metazoa</taxon>
        <taxon>Ecdysozoa</taxon>
        <taxon>Arthropoda</taxon>
        <taxon>Hexapoda</taxon>
        <taxon>Insecta</taxon>
        <taxon>Pterygota</taxon>
        <taxon>Neoptera</taxon>
        <taxon>Endopterygota</taxon>
        <taxon>Lepidoptera</taxon>
        <taxon>Glossata</taxon>
        <taxon>Ditrysia</taxon>
        <taxon>Tineoidea</taxon>
        <taxon>Psychidae</taxon>
        <taxon>Oiketicinae</taxon>
        <taxon>Eumeta</taxon>
    </lineage>
</organism>
<sequence>MTDSRQLYNHRDASTDGVSSEQLYRISNEWERNWNYGARQLIRALSRRPGPSPYLRRRTAVCRRDADGSRPPHAAPSSRREQGTRLLHSWLIVS</sequence>
<proteinExistence type="predicted"/>
<comment type="caution">
    <text evidence="2">The sequence shown here is derived from an EMBL/GenBank/DDBJ whole genome shotgun (WGS) entry which is preliminary data.</text>
</comment>
<dbReference type="EMBL" id="BGZK01000488">
    <property type="protein sequence ID" value="GBP46717.1"/>
    <property type="molecule type" value="Genomic_DNA"/>
</dbReference>
<protein>
    <submittedName>
        <fullName evidence="2">Uncharacterized protein</fullName>
    </submittedName>
</protein>
<dbReference type="Proteomes" id="UP000299102">
    <property type="component" value="Unassembled WGS sequence"/>
</dbReference>
<evidence type="ECO:0000313" key="3">
    <source>
        <dbReference type="Proteomes" id="UP000299102"/>
    </source>
</evidence>
<reference evidence="2 3" key="1">
    <citation type="journal article" date="2019" name="Commun. Biol.">
        <title>The bagworm genome reveals a unique fibroin gene that provides high tensile strength.</title>
        <authorList>
            <person name="Kono N."/>
            <person name="Nakamura H."/>
            <person name="Ohtoshi R."/>
            <person name="Tomita M."/>
            <person name="Numata K."/>
            <person name="Arakawa K."/>
        </authorList>
    </citation>
    <scope>NUCLEOTIDE SEQUENCE [LARGE SCALE GENOMIC DNA]</scope>
</reference>
<dbReference type="AlphaFoldDB" id="A0A4C1W9B8"/>
<keyword evidence="3" id="KW-1185">Reference proteome</keyword>
<feature type="region of interest" description="Disordered" evidence="1">
    <location>
        <begin position="61"/>
        <end position="82"/>
    </location>
</feature>
<accession>A0A4C1W9B8</accession>
<name>A0A4C1W9B8_EUMVA</name>
<gene>
    <name evidence="2" type="ORF">EVAR_86970_1</name>
</gene>
<evidence type="ECO:0000256" key="1">
    <source>
        <dbReference type="SAM" id="MobiDB-lite"/>
    </source>
</evidence>
<evidence type="ECO:0000313" key="2">
    <source>
        <dbReference type="EMBL" id="GBP46717.1"/>
    </source>
</evidence>